<feature type="transmembrane region" description="Helical" evidence="1">
    <location>
        <begin position="258"/>
        <end position="278"/>
    </location>
</feature>
<keyword evidence="1" id="KW-1133">Transmembrane helix</keyword>
<keyword evidence="1" id="KW-0472">Membrane</keyword>
<comment type="caution">
    <text evidence="2">The sequence shown here is derived from an EMBL/GenBank/DDBJ whole genome shotgun (WGS) entry which is preliminary data.</text>
</comment>
<dbReference type="AlphaFoldDB" id="A0A921SUW3"/>
<name>A0A921SUW3_9BACT</name>
<reference evidence="2" key="2">
    <citation type="submission" date="2021-09" db="EMBL/GenBank/DDBJ databases">
        <authorList>
            <person name="Gilroy R."/>
        </authorList>
    </citation>
    <scope>NUCLEOTIDE SEQUENCE</scope>
    <source>
        <strain evidence="2">CHK121-7720</strain>
    </source>
</reference>
<evidence type="ECO:0000256" key="1">
    <source>
        <dbReference type="SAM" id="Phobius"/>
    </source>
</evidence>
<protein>
    <submittedName>
        <fullName evidence="2">Uncharacterized protein</fullName>
    </submittedName>
</protein>
<feature type="transmembrane region" description="Helical" evidence="1">
    <location>
        <begin position="78"/>
        <end position="96"/>
    </location>
</feature>
<sequence length="291" mass="33062">MNEYEMNHNIQPNNTVAATSHKAVSNFFNPRRFGLYCSKQIHEWKRGLTLQFLALAGIYTLLMFLFHHTDEEGSTPSIASTGIQIIIWLGFFVYIAKSASSLADQIGVRSKRVLYLAVPASTAEKYIAHLLWTAVLYPILFFAAILVAQYASEVFSSAIRNEPFNPGTPLQGMLTFWEGNLYNVSSLVNYTINIIVTFTLGATLWQKNSFLKTIAALFLLGIIVIIFYTTLLGKEELESMFTYLVVGNYFDNFDSTSFMWLINGVSTVEYLLFGYIGYMRMKELEINETKR</sequence>
<organism evidence="2 3">
    <name type="scientific">Barnesiella viscericola</name>
    <dbReference type="NCBI Taxonomy" id="397865"/>
    <lineage>
        <taxon>Bacteria</taxon>
        <taxon>Pseudomonadati</taxon>
        <taxon>Bacteroidota</taxon>
        <taxon>Bacteroidia</taxon>
        <taxon>Bacteroidales</taxon>
        <taxon>Barnesiellaceae</taxon>
        <taxon>Barnesiella</taxon>
    </lineage>
</organism>
<proteinExistence type="predicted"/>
<keyword evidence="1" id="KW-0812">Transmembrane</keyword>
<feature type="transmembrane region" description="Helical" evidence="1">
    <location>
        <begin position="130"/>
        <end position="151"/>
    </location>
</feature>
<feature type="transmembrane region" description="Helical" evidence="1">
    <location>
        <begin position="48"/>
        <end position="66"/>
    </location>
</feature>
<feature type="transmembrane region" description="Helical" evidence="1">
    <location>
        <begin position="187"/>
        <end position="205"/>
    </location>
</feature>
<dbReference type="RefSeq" id="WP_273305771.1">
    <property type="nucleotide sequence ID" value="NZ_DYUD01000015.1"/>
</dbReference>
<dbReference type="Proteomes" id="UP000757103">
    <property type="component" value="Unassembled WGS sequence"/>
</dbReference>
<evidence type="ECO:0000313" key="3">
    <source>
        <dbReference type="Proteomes" id="UP000757103"/>
    </source>
</evidence>
<feature type="transmembrane region" description="Helical" evidence="1">
    <location>
        <begin position="214"/>
        <end position="233"/>
    </location>
</feature>
<gene>
    <name evidence="2" type="ORF">K8U91_04550</name>
</gene>
<accession>A0A921SUW3</accession>
<evidence type="ECO:0000313" key="2">
    <source>
        <dbReference type="EMBL" id="HJG88732.1"/>
    </source>
</evidence>
<reference evidence="2" key="1">
    <citation type="journal article" date="2021" name="PeerJ">
        <title>Extensive microbial diversity within the chicken gut microbiome revealed by metagenomics and culture.</title>
        <authorList>
            <person name="Gilroy R."/>
            <person name="Ravi A."/>
            <person name="Getino M."/>
            <person name="Pursley I."/>
            <person name="Horton D.L."/>
            <person name="Alikhan N.F."/>
            <person name="Baker D."/>
            <person name="Gharbi K."/>
            <person name="Hall N."/>
            <person name="Watson M."/>
            <person name="Adriaenssens E.M."/>
            <person name="Foster-Nyarko E."/>
            <person name="Jarju S."/>
            <person name="Secka A."/>
            <person name="Antonio M."/>
            <person name="Oren A."/>
            <person name="Chaudhuri R.R."/>
            <person name="La Ragione R."/>
            <person name="Hildebrand F."/>
            <person name="Pallen M.J."/>
        </authorList>
    </citation>
    <scope>NUCLEOTIDE SEQUENCE</scope>
    <source>
        <strain evidence="2">CHK121-7720</strain>
    </source>
</reference>
<dbReference type="EMBL" id="DYUD01000015">
    <property type="protein sequence ID" value="HJG88732.1"/>
    <property type="molecule type" value="Genomic_DNA"/>
</dbReference>